<feature type="signal peptide" evidence="2">
    <location>
        <begin position="1"/>
        <end position="24"/>
    </location>
</feature>
<dbReference type="InterPro" id="IPR011044">
    <property type="entry name" value="Quino_amine_DH_bsu"/>
</dbReference>
<dbReference type="Gene3D" id="2.60.40.1080">
    <property type="match status" value="1"/>
</dbReference>
<dbReference type="Pfam" id="PF05345">
    <property type="entry name" value="He_PIG"/>
    <property type="match status" value="1"/>
</dbReference>
<dbReference type="Pfam" id="PF00932">
    <property type="entry name" value="LTD"/>
    <property type="match status" value="1"/>
</dbReference>
<dbReference type="Pfam" id="PF00395">
    <property type="entry name" value="SLH"/>
    <property type="match status" value="3"/>
</dbReference>
<dbReference type="SUPFAM" id="SSF74853">
    <property type="entry name" value="Lamin A/C globular tail domain"/>
    <property type="match status" value="1"/>
</dbReference>
<evidence type="ECO:0000256" key="2">
    <source>
        <dbReference type="SAM" id="SignalP"/>
    </source>
</evidence>
<name>A0ABX3H5Z3_PAEBO</name>
<comment type="caution">
    <text evidence="5">The sequence shown here is derived from an EMBL/GenBank/DDBJ whole genome shotgun (WGS) entry which is preliminary data.</text>
</comment>
<dbReference type="Proteomes" id="UP000187412">
    <property type="component" value="Unassembled WGS sequence"/>
</dbReference>
<evidence type="ECO:0000259" key="3">
    <source>
        <dbReference type="PROSITE" id="PS51272"/>
    </source>
</evidence>
<feature type="compositionally biased region" description="Basic and acidic residues" evidence="1">
    <location>
        <begin position="213"/>
        <end position="223"/>
    </location>
</feature>
<dbReference type="PROSITE" id="PS51272">
    <property type="entry name" value="SLH"/>
    <property type="match status" value="3"/>
</dbReference>
<feature type="domain" description="SLH" evidence="3">
    <location>
        <begin position="1310"/>
        <end position="1371"/>
    </location>
</feature>
<dbReference type="PANTHER" id="PTHR46928">
    <property type="entry name" value="MESENCHYME-SPECIFIC CELL SURFACE GLYCOPROTEIN"/>
    <property type="match status" value="1"/>
</dbReference>
<evidence type="ECO:0000259" key="4">
    <source>
        <dbReference type="PROSITE" id="PS51841"/>
    </source>
</evidence>
<dbReference type="InterPro" id="IPR003343">
    <property type="entry name" value="Big_2"/>
</dbReference>
<dbReference type="SMART" id="SM00635">
    <property type="entry name" value="BID_2"/>
    <property type="match status" value="1"/>
</dbReference>
<evidence type="ECO:0000313" key="5">
    <source>
        <dbReference type="EMBL" id="OMD45664.1"/>
    </source>
</evidence>
<dbReference type="InterPro" id="IPR052956">
    <property type="entry name" value="Mesenchyme-surface_protein"/>
</dbReference>
<feature type="domain" description="SLH" evidence="3">
    <location>
        <begin position="1244"/>
        <end position="1307"/>
    </location>
</feature>
<accession>A0ABX3H5Z3</accession>
<evidence type="ECO:0000256" key="1">
    <source>
        <dbReference type="SAM" id="MobiDB-lite"/>
    </source>
</evidence>
<dbReference type="PROSITE" id="PS51841">
    <property type="entry name" value="LTD"/>
    <property type="match status" value="1"/>
</dbReference>
<feature type="domain" description="SLH" evidence="3">
    <location>
        <begin position="1183"/>
        <end position="1243"/>
    </location>
</feature>
<dbReference type="InterPro" id="IPR036415">
    <property type="entry name" value="Lamin_tail_dom_sf"/>
</dbReference>
<dbReference type="InterPro" id="IPR008964">
    <property type="entry name" value="Invasin/intimin_cell_adhesion"/>
</dbReference>
<protein>
    <submittedName>
        <fullName evidence="5">Uncharacterized protein</fullName>
    </submittedName>
</protein>
<dbReference type="Pfam" id="PF22494">
    <property type="entry name" value="choice_anch_I"/>
    <property type="match status" value="1"/>
</dbReference>
<dbReference type="InterPro" id="IPR015919">
    <property type="entry name" value="Cadherin-like_sf"/>
</dbReference>
<keyword evidence="6" id="KW-1185">Reference proteome</keyword>
<evidence type="ECO:0000313" key="6">
    <source>
        <dbReference type="Proteomes" id="UP000187412"/>
    </source>
</evidence>
<dbReference type="EMBL" id="MPTB01000024">
    <property type="protein sequence ID" value="OMD45664.1"/>
    <property type="molecule type" value="Genomic_DNA"/>
</dbReference>
<sequence length="1371" mass="142425">MNSTGKTILSLLIAAELAVGPAWNAGPATAAAAPGSGTPYSAGGVYDVTVPHIVVNQIYGGGDVETTGGYFSKGYIELYNPTDSAVDLSGWSVQYSDPTMNGAWSKLELTGTINAHSSYLITDGKVNPDYKSDISGKSDQVWSDILFYNKGMKVVLLNSTTLLETVNPFLNKPDSYVDMIGTAGNDNGSTIDGYESDYPTGKSGGTSKQKSVRRSDFADTDNNKTDLKQISFDSLDAGTLNRMKPHSGADGAWGVAVQPLGLADQSLPAATSGSPYSVTLSVYGGTLPYTFEAAGLPEGLSLDVASGKISGTPVTSGPATVSVSVYDSSVPAMKVEGSLPLTVDKPAGEPTADVISITKLGGYSVGVTNEDGGVAEIVKYNRDNGKFYLVNGSTHPATVDIVNLKDGIHPEKEKSINVEQLAETGGFSYGDLTSVDINPATKRIAVAVQEADAMKNGKILVLDYDGKLLDTYAAGVQPDMIKFTGDGRFILTADEAEPRTLEGDPEGSVTIIDTTAKSADYVKFDNPERIDDLVHIRGAVDPATKLITGKGTKEAAVRDLEPEFIELSEDQKTAYITLQENNAVAAVDIASRKLLWVKGLGFKDLSDPLNGLDLVKDSKSRLENVPFYGVYMPDGISQYTVNGKTYLFTANEGDATEWDSKENVSTIGKMKGSLEPDSAAALFLNGNTKYDGVEVMSDMGHDGMYLYGGRSFSVWEANTLKQVYDSGSDFERITAERLPDYFNASNSNTTLDSRSTKKGPEPEYVKVGKVGQKALAFIGLERIGGLMTYDVSNPEQPQFLNYINSREFTPKNNIATDTGPEGIEFIPATDSPTGLPLVLVANEVGGTVAVYQLNVTKVTLDQKSLSLKAGGTAATLKAEVTPAAGTPEKSPLSWSSSNPAVAAVDQKGTVTPLAAGTVTVSVYSADGYGVAESLVTVAAADPVITNPGSGGSLGQTPAVAAQPPAVTVEGSKVVLELKAAAGTDGAATLSATAEAVAAALESLKTSAGKELVFRVAATSSAAKAVTLEVPAAVWAAISGSAVQSVTFAAGQGTVSLDRTSVIAVNTAANGEPVKLSISGTDLGSVMGNPAGGISEAARSTVGSRPVINLTVRTGSRTLSSFGEGKALVSIPYSLSSAEDTNAVVAYNVTAAGELIVLPGSRYNAVTGQLTFRSAHFSAYAVGYSNPGFTDTAASFAKDSITYLAARGIISGINESQFGLKSNLSRGDAALLLARLAGAELNTAVSGSFTDVKADDYYAAAIAWANVSGIVNGTGDGKFAPKAKVTREQLAVMIIRLADERNWTLPVSGGTAVFADRQSISSFALEAAAAVQQAGIISGKTAPDGGVNFAPQAAATREETAQMLAALLKLAD</sequence>
<proteinExistence type="predicted"/>
<dbReference type="SUPFAM" id="SSF50969">
    <property type="entry name" value="YVTN repeat-like/Quinoprotein amine dehydrogenase"/>
    <property type="match status" value="1"/>
</dbReference>
<feature type="region of interest" description="Disordered" evidence="1">
    <location>
        <begin position="188"/>
        <end position="223"/>
    </location>
</feature>
<feature type="domain" description="LTD" evidence="4">
    <location>
        <begin position="33"/>
        <end position="200"/>
    </location>
</feature>
<dbReference type="RefSeq" id="WP_076112201.1">
    <property type="nucleotide sequence ID" value="NZ_MPTB01000024.1"/>
</dbReference>
<dbReference type="NCBIfam" id="NF038117">
    <property type="entry name" value="choice_anch_I"/>
    <property type="match status" value="1"/>
</dbReference>
<keyword evidence="2" id="KW-0732">Signal</keyword>
<dbReference type="InterPro" id="IPR001119">
    <property type="entry name" value="SLH_dom"/>
</dbReference>
<gene>
    <name evidence="5" type="ORF">BSK56_18505</name>
</gene>
<dbReference type="Pfam" id="PF02368">
    <property type="entry name" value="Big_2"/>
    <property type="match status" value="1"/>
</dbReference>
<dbReference type="SUPFAM" id="SSF49313">
    <property type="entry name" value="Cadherin-like"/>
    <property type="match status" value="1"/>
</dbReference>
<dbReference type="PANTHER" id="PTHR46928:SF1">
    <property type="entry name" value="MESENCHYME-SPECIFIC CELL SURFACE GLYCOPROTEIN"/>
    <property type="match status" value="1"/>
</dbReference>
<dbReference type="InterPro" id="IPR001322">
    <property type="entry name" value="Lamin_tail_dom"/>
</dbReference>
<organism evidence="5 6">
    <name type="scientific">Paenibacillus borealis</name>
    <dbReference type="NCBI Taxonomy" id="160799"/>
    <lineage>
        <taxon>Bacteria</taxon>
        <taxon>Bacillati</taxon>
        <taxon>Bacillota</taxon>
        <taxon>Bacilli</taxon>
        <taxon>Bacillales</taxon>
        <taxon>Paenibacillaceae</taxon>
        <taxon>Paenibacillus</taxon>
    </lineage>
</organism>
<feature type="chain" id="PRO_5046836776" evidence="2">
    <location>
        <begin position="25"/>
        <end position="1371"/>
    </location>
</feature>
<dbReference type="Gene3D" id="2.60.40.10">
    <property type="entry name" value="Immunoglobulins"/>
    <property type="match status" value="1"/>
</dbReference>
<dbReference type="InterPro" id="IPR055188">
    <property type="entry name" value="Choice_anch_I"/>
</dbReference>
<dbReference type="SUPFAM" id="SSF49373">
    <property type="entry name" value="Invasin/intimin cell-adhesion fragments"/>
    <property type="match status" value="1"/>
</dbReference>
<reference evidence="5 6" key="1">
    <citation type="submission" date="2016-10" db="EMBL/GenBank/DDBJ databases">
        <title>Paenibacillus species isolates.</title>
        <authorList>
            <person name="Beno S.M."/>
        </authorList>
    </citation>
    <scope>NUCLEOTIDE SEQUENCE [LARGE SCALE GENOMIC DNA]</scope>
    <source>
        <strain evidence="5 6">FSL H7-0744</strain>
    </source>
</reference>
<dbReference type="InterPro" id="IPR013783">
    <property type="entry name" value="Ig-like_fold"/>
</dbReference>